<gene>
    <name evidence="2" type="ORF">KZW89_12975</name>
</gene>
<evidence type="ECO:0000256" key="1">
    <source>
        <dbReference type="SAM" id="MobiDB-lite"/>
    </source>
</evidence>
<feature type="region of interest" description="Disordered" evidence="1">
    <location>
        <begin position="40"/>
        <end position="85"/>
    </location>
</feature>
<proteinExistence type="predicted"/>
<reference evidence="2 3" key="1">
    <citation type="submission" date="2021-07" db="EMBL/GenBank/DDBJ databases">
        <title>Wild boars as the reservoir of a highly virulent clone of hybrid Shiga toxigenic and enterotoxigenic Escherichia coli responsible of edema disease.</title>
        <authorList>
            <person name="Perrat A."/>
            <person name="Branchu P."/>
            <person name="Decors A."/>
            <person name="Turci S."/>
            <person name="Bayon-Auboyer M.-H."/>
            <person name="Petit G."/>
            <person name="Grosbois V."/>
            <person name="Brugere H."/>
            <person name="Auvray F."/>
            <person name="Oswald E."/>
        </authorList>
    </citation>
    <scope>NUCLEOTIDE SEQUENCE [LARGE SCALE GENOMIC DNA]</scope>
    <source>
        <strain evidence="2 3">P13-6</strain>
    </source>
</reference>
<feature type="compositionally biased region" description="Polar residues" evidence="1">
    <location>
        <begin position="40"/>
        <end position="51"/>
    </location>
</feature>
<evidence type="ECO:0000313" key="2">
    <source>
        <dbReference type="EMBL" id="QYE37423.1"/>
    </source>
</evidence>
<dbReference type="Proteomes" id="UP000826587">
    <property type="component" value="Chromosome"/>
</dbReference>
<sequence>MLALLHISNGGVRQLQLTDFFIALRFVSDGVIAVMIQPQTKHTTDHQQNNGKRGKHSVYAHPSIPDEDNIIQPRERKRATSISENEMPTITQRIFARVMSLSDIIGHHSINPSL</sequence>
<accession>A0ABD7FAU3</accession>
<protein>
    <submittedName>
        <fullName evidence="2">Uncharacterized protein</fullName>
    </submittedName>
</protein>
<name>A0ABD7FAU3_ECOLX</name>
<dbReference type="EMBL" id="CP080223">
    <property type="protein sequence ID" value="QYE37423.1"/>
    <property type="molecule type" value="Genomic_DNA"/>
</dbReference>
<organism evidence="2 3">
    <name type="scientific">Escherichia coli O141:H4</name>
    <dbReference type="NCBI Taxonomy" id="2861806"/>
    <lineage>
        <taxon>Bacteria</taxon>
        <taxon>Pseudomonadati</taxon>
        <taxon>Pseudomonadota</taxon>
        <taxon>Gammaproteobacteria</taxon>
        <taxon>Enterobacterales</taxon>
        <taxon>Enterobacteriaceae</taxon>
        <taxon>Escherichia</taxon>
    </lineage>
</organism>
<evidence type="ECO:0000313" key="3">
    <source>
        <dbReference type="Proteomes" id="UP000826587"/>
    </source>
</evidence>
<dbReference type="AlphaFoldDB" id="A0ABD7FAU3"/>